<dbReference type="CDD" id="cd17731">
    <property type="entry name" value="BRCT_TopBP1_rpt2_like"/>
    <property type="match status" value="1"/>
</dbReference>
<feature type="region of interest" description="Disordered" evidence="2">
    <location>
        <begin position="723"/>
        <end position="769"/>
    </location>
</feature>
<feature type="compositionally biased region" description="Basic and acidic residues" evidence="2">
    <location>
        <begin position="725"/>
        <end position="734"/>
    </location>
</feature>
<dbReference type="CDD" id="cd18433">
    <property type="entry name" value="BRCT_Rad4_rpt3"/>
    <property type="match status" value="1"/>
</dbReference>
<proteinExistence type="predicted"/>
<sequence length="866" mass="95780">MHHYEHHATSQMPLAGAILCCTAIPPEQRTELAAIGTQMGALHKLDLTSDVTHLIVGSPDFDSAKGPVDINGAKYRYVAKSREDVKVVTPEWLHALRAIWMEGEDVDVTALERDYRVPTFHHLKICLTGFDDPRQRKYIQDTVSQNGAEYHGDLTKAVTHLIAATPSGKKYDHAINWRMKIVSWEWFQQSVERGMTLDEKFYHPTLPVEERGKGAWDRVQPISPGLGKRARDAEQNNSAVDPNPHRRKLRRSASSRMGSQSESLWAGITALAAEKKKIEVDDWTEDNFVKPDLPESNATESSGMAVMLDNDAQPAEEDTSDQPRKQRPQPSNRREGIFEGRVIFVHGFDEDKVNILRTHLTSNNAVVIRAANGLGNFSSDELKRGFLVISQDEPTDLTSLPEAAGELRLVSNWWVERCLHTKRLVDPTESVLCTPFKKLGISGFDGMIMSLTGFAGIELLHVTKAISLMGATYDENLTPKTSVLVCNTWKPNKEKLRFALDKEIPAVHSTWLWRCLETFELMDFEGYCLNKFAPQLQKPPREPNQSFTEVPTAPLSEEDSAKLRKKHAEKRDANHGPSKPKPKPRVGNQHSRTLDLTLSVYPMPESTTESTSTSNSTTDHQDPFTYSLDDPSSHPLQSIAPEVNSPRRPSTSSTHSATHPNTKSNSTSTSRSNSSAPAKHPPAPRKSPQLRDPTPDSVIPPPTVDVKEGKDYTSIMSDILARRKAAAEKPDKGNDKRRRKGKLGRATSTLSNPSTAGEAASRASSAQDQLNLTAEVDNEEDVDLVGGWGKDDLNALKEYEPSQSLFYEAPEVQEAREQMIRAMGGKVIDRGGVVGPIGRVKDVVGEGVGGEGIGGGVGRSGRRKRR</sequence>
<feature type="domain" description="BRCT" evidence="3">
    <location>
        <begin position="444"/>
        <end position="529"/>
    </location>
</feature>
<dbReference type="GO" id="GO:0033314">
    <property type="term" value="P:mitotic DNA replication checkpoint signaling"/>
    <property type="evidence" value="ECO:0007669"/>
    <property type="project" value="TreeGrafter"/>
</dbReference>
<accession>A0A6A6EB85</accession>
<dbReference type="PANTHER" id="PTHR13561:SF20">
    <property type="entry name" value="DNA TOPOISOMERASE 2-BINDING PROTEIN 1"/>
    <property type="match status" value="1"/>
</dbReference>
<feature type="compositionally biased region" description="Low complexity" evidence="2">
    <location>
        <begin position="644"/>
        <end position="675"/>
    </location>
</feature>
<dbReference type="Proteomes" id="UP000800200">
    <property type="component" value="Unassembled WGS sequence"/>
</dbReference>
<dbReference type="GO" id="GO:0007095">
    <property type="term" value="P:mitotic G2 DNA damage checkpoint signaling"/>
    <property type="evidence" value="ECO:0007669"/>
    <property type="project" value="TreeGrafter"/>
</dbReference>
<feature type="compositionally biased region" description="Low complexity" evidence="2">
    <location>
        <begin position="605"/>
        <end position="618"/>
    </location>
</feature>
<gene>
    <name evidence="4" type="ORF">K469DRAFT_737305</name>
</gene>
<dbReference type="AlphaFoldDB" id="A0A6A6EB85"/>
<reference evidence="4" key="1">
    <citation type="journal article" date="2020" name="Stud. Mycol.">
        <title>101 Dothideomycetes genomes: a test case for predicting lifestyles and emergence of pathogens.</title>
        <authorList>
            <person name="Haridas S."/>
            <person name="Albert R."/>
            <person name="Binder M."/>
            <person name="Bloem J."/>
            <person name="Labutti K."/>
            <person name="Salamov A."/>
            <person name="Andreopoulos B."/>
            <person name="Baker S."/>
            <person name="Barry K."/>
            <person name="Bills G."/>
            <person name="Bluhm B."/>
            <person name="Cannon C."/>
            <person name="Castanera R."/>
            <person name="Culley D."/>
            <person name="Daum C."/>
            <person name="Ezra D."/>
            <person name="Gonzalez J."/>
            <person name="Henrissat B."/>
            <person name="Kuo A."/>
            <person name="Liang C."/>
            <person name="Lipzen A."/>
            <person name="Lutzoni F."/>
            <person name="Magnuson J."/>
            <person name="Mondo S."/>
            <person name="Nolan M."/>
            <person name="Ohm R."/>
            <person name="Pangilinan J."/>
            <person name="Park H.-J."/>
            <person name="Ramirez L."/>
            <person name="Alfaro M."/>
            <person name="Sun H."/>
            <person name="Tritt A."/>
            <person name="Yoshinaga Y."/>
            <person name="Zwiers L.-H."/>
            <person name="Turgeon B."/>
            <person name="Goodwin S."/>
            <person name="Spatafora J."/>
            <person name="Crous P."/>
            <person name="Grigoriev I."/>
        </authorList>
    </citation>
    <scope>NUCLEOTIDE SEQUENCE</scope>
    <source>
        <strain evidence="4">CBS 207.26</strain>
    </source>
</reference>
<feature type="domain" description="BRCT" evidence="3">
    <location>
        <begin position="115"/>
        <end position="204"/>
    </location>
</feature>
<feature type="region of interest" description="Disordered" evidence="2">
    <location>
        <begin position="538"/>
        <end position="711"/>
    </location>
</feature>
<dbReference type="SMART" id="SM00292">
    <property type="entry name" value="BRCT"/>
    <property type="match status" value="4"/>
</dbReference>
<feature type="domain" description="BRCT" evidence="3">
    <location>
        <begin position="333"/>
        <end position="432"/>
    </location>
</feature>
<dbReference type="PANTHER" id="PTHR13561">
    <property type="entry name" value="DNA REPLICATION REGULATOR DPB11-RELATED"/>
    <property type="match status" value="1"/>
</dbReference>
<evidence type="ECO:0000256" key="1">
    <source>
        <dbReference type="ARBA" id="ARBA00022737"/>
    </source>
</evidence>
<evidence type="ECO:0000313" key="4">
    <source>
        <dbReference type="EMBL" id="KAF2189044.1"/>
    </source>
</evidence>
<feature type="domain" description="BRCT" evidence="3">
    <location>
        <begin position="9"/>
        <end position="93"/>
    </location>
</feature>
<dbReference type="InterPro" id="IPR001357">
    <property type="entry name" value="BRCT_dom"/>
</dbReference>
<protein>
    <recommendedName>
        <fullName evidence="3">BRCT domain-containing protein</fullName>
    </recommendedName>
</protein>
<evidence type="ECO:0000256" key="2">
    <source>
        <dbReference type="SAM" id="MobiDB-lite"/>
    </source>
</evidence>
<feature type="region of interest" description="Disordered" evidence="2">
    <location>
        <begin position="313"/>
        <end position="333"/>
    </location>
</feature>
<organism evidence="4 5">
    <name type="scientific">Zopfia rhizophila CBS 207.26</name>
    <dbReference type="NCBI Taxonomy" id="1314779"/>
    <lineage>
        <taxon>Eukaryota</taxon>
        <taxon>Fungi</taxon>
        <taxon>Dikarya</taxon>
        <taxon>Ascomycota</taxon>
        <taxon>Pezizomycotina</taxon>
        <taxon>Dothideomycetes</taxon>
        <taxon>Dothideomycetes incertae sedis</taxon>
        <taxon>Zopfiaceae</taxon>
        <taxon>Zopfia</taxon>
    </lineage>
</organism>
<dbReference type="Pfam" id="PF12738">
    <property type="entry name" value="PTCB-BRCT"/>
    <property type="match status" value="2"/>
</dbReference>
<dbReference type="Gene3D" id="3.40.50.10190">
    <property type="entry name" value="BRCT domain"/>
    <property type="match status" value="4"/>
</dbReference>
<dbReference type="SUPFAM" id="SSF52113">
    <property type="entry name" value="BRCT domain"/>
    <property type="match status" value="3"/>
</dbReference>
<feature type="region of interest" description="Disordered" evidence="2">
    <location>
        <begin position="217"/>
        <end position="261"/>
    </location>
</feature>
<dbReference type="Pfam" id="PF00533">
    <property type="entry name" value="BRCT"/>
    <property type="match status" value="1"/>
</dbReference>
<dbReference type="InterPro" id="IPR036420">
    <property type="entry name" value="BRCT_dom_sf"/>
</dbReference>
<dbReference type="CDD" id="cd17723">
    <property type="entry name" value="BRCT_Rad4_rpt4"/>
    <property type="match status" value="1"/>
</dbReference>
<evidence type="ECO:0000259" key="3">
    <source>
        <dbReference type="PROSITE" id="PS50172"/>
    </source>
</evidence>
<dbReference type="OrthoDB" id="251770at2759"/>
<dbReference type="PROSITE" id="PS50172">
    <property type="entry name" value="BRCT"/>
    <property type="match status" value="4"/>
</dbReference>
<feature type="compositionally biased region" description="Polar residues" evidence="2">
    <location>
        <begin position="746"/>
        <end position="755"/>
    </location>
</feature>
<name>A0A6A6EB85_9PEZI</name>
<dbReference type="InterPro" id="IPR059215">
    <property type="entry name" value="BRCT2_TopBP1-like"/>
</dbReference>
<keyword evidence="5" id="KW-1185">Reference proteome</keyword>
<evidence type="ECO:0000313" key="5">
    <source>
        <dbReference type="Proteomes" id="UP000800200"/>
    </source>
</evidence>
<dbReference type="GO" id="GO:0006270">
    <property type="term" value="P:DNA replication initiation"/>
    <property type="evidence" value="ECO:0007669"/>
    <property type="project" value="TreeGrafter"/>
</dbReference>
<dbReference type="EMBL" id="ML994622">
    <property type="protein sequence ID" value="KAF2189044.1"/>
    <property type="molecule type" value="Genomic_DNA"/>
</dbReference>
<keyword evidence="1" id="KW-0677">Repeat</keyword>